<keyword evidence="2" id="KW-1185">Reference proteome</keyword>
<dbReference type="SUPFAM" id="SSF46955">
    <property type="entry name" value="Putative DNA-binding domain"/>
    <property type="match status" value="1"/>
</dbReference>
<evidence type="ECO:0008006" key="3">
    <source>
        <dbReference type="Google" id="ProtNLM"/>
    </source>
</evidence>
<dbReference type="RefSeq" id="WP_158636520.1">
    <property type="nucleotide sequence ID" value="NZ_VOHK01000006.1"/>
</dbReference>
<dbReference type="OrthoDB" id="5298532at2"/>
<dbReference type="AlphaFoldDB" id="A0A5C5TWE6"/>
<comment type="caution">
    <text evidence="1">The sequence shown here is derived from an EMBL/GenBank/DDBJ whole genome shotgun (WGS) entry which is preliminary data.</text>
</comment>
<name>A0A5C5TWE6_9GAMM</name>
<dbReference type="EMBL" id="VOHK01000006">
    <property type="protein sequence ID" value="TWT18531.1"/>
    <property type="molecule type" value="Genomic_DNA"/>
</dbReference>
<dbReference type="InterPro" id="IPR009061">
    <property type="entry name" value="DNA-bd_dom_put_sf"/>
</dbReference>
<proteinExistence type="predicted"/>
<organism evidence="1 2">
    <name type="scientific">Luteimonas marina</name>
    <dbReference type="NCBI Taxonomy" id="488485"/>
    <lineage>
        <taxon>Bacteria</taxon>
        <taxon>Pseudomonadati</taxon>
        <taxon>Pseudomonadota</taxon>
        <taxon>Gammaproteobacteria</taxon>
        <taxon>Lysobacterales</taxon>
        <taxon>Lysobacteraceae</taxon>
        <taxon>Luteimonas</taxon>
    </lineage>
</organism>
<dbReference type="Proteomes" id="UP000319980">
    <property type="component" value="Unassembled WGS sequence"/>
</dbReference>
<evidence type="ECO:0000313" key="2">
    <source>
        <dbReference type="Proteomes" id="UP000319980"/>
    </source>
</evidence>
<reference evidence="1 2" key="1">
    <citation type="journal article" date="2008" name="Int. J. Syst. Evol. Microbiol.">
        <title>Luteimonas marina sp. nov., isolated from seawater.</title>
        <authorList>
            <person name="Baik K.S."/>
            <person name="Park S.C."/>
            <person name="Kim M.S."/>
            <person name="Kim E.M."/>
            <person name="Park C."/>
            <person name="Chun J."/>
            <person name="Seong C.N."/>
        </authorList>
    </citation>
    <scope>NUCLEOTIDE SEQUENCE [LARGE SCALE GENOMIC DNA]</scope>
    <source>
        <strain evidence="1 2">FR1330</strain>
    </source>
</reference>
<evidence type="ECO:0000313" key="1">
    <source>
        <dbReference type="EMBL" id="TWT18531.1"/>
    </source>
</evidence>
<protein>
    <recommendedName>
        <fullName evidence="3">Helix-turn-helix domain-containing protein</fullName>
    </recommendedName>
</protein>
<sequence>MKSAEPMNVEEPRYLRPRQAARRYSVSTVTIWRMVKAGILPAPRKLGERVSLLDRAACDEAFERHLAGKAS</sequence>
<gene>
    <name evidence="1" type="ORF">FQY83_14220</name>
</gene>
<accession>A0A5C5TWE6</accession>